<keyword evidence="8" id="KW-1185">Reference proteome</keyword>
<name>A0ABW6RVT7_9NOCA</name>
<keyword evidence="4" id="KW-0238">DNA-binding</keyword>
<dbReference type="EMBL" id="JBIAQY010000003">
    <property type="protein sequence ID" value="MFF3568136.1"/>
    <property type="molecule type" value="Genomic_DNA"/>
</dbReference>
<dbReference type="SUPFAM" id="SSF46785">
    <property type="entry name" value="Winged helix' DNA-binding domain"/>
    <property type="match status" value="1"/>
</dbReference>
<evidence type="ECO:0000313" key="8">
    <source>
        <dbReference type="Proteomes" id="UP001601992"/>
    </source>
</evidence>
<dbReference type="PRINTS" id="PR00035">
    <property type="entry name" value="HTHGNTR"/>
</dbReference>
<dbReference type="SUPFAM" id="SSF53383">
    <property type="entry name" value="PLP-dependent transferases"/>
    <property type="match status" value="1"/>
</dbReference>
<evidence type="ECO:0000256" key="2">
    <source>
        <dbReference type="ARBA" id="ARBA00022898"/>
    </source>
</evidence>
<dbReference type="Pfam" id="PF00392">
    <property type="entry name" value="GntR"/>
    <property type="match status" value="1"/>
</dbReference>
<reference evidence="7 8" key="1">
    <citation type="submission" date="2024-10" db="EMBL/GenBank/DDBJ databases">
        <title>The Natural Products Discovery Center: Release of the First 8490 Sequenced Strains for Exploring Actinobacteria Biosynthetic Diversity.</title>
        <authorList>
            <person name="Kalkreuter E."/>
            <person name="Kautsar S.A."/>
            <person name="Yang D."/>
            <person name="Bader C.D."/>
            <person name="Teijaro C.N."/>
            <person name="Fluegel L."/>
            <person name="Davis C.M."/>
            <person name="Simpson J.R."/>
            <person name="Lauterbach L."/>
            <person name="Steele A.D."/>
            <person name="Gui C."/>
            <person name="Meng S."/>
            <person name="Li G."/>
            <person name="Viehrig K."/>
            <person name="Ye F."/>
            <person name="Su P."/>
            <person name="Kiefer A.F."/>
            <person name="Nichols A."/>
            <person name="Cepeda A.J."/>
            <person name="Yan W."/>
            <person name="Fan B."/>
            <person name="Jiang Y."/>
            <person name="Adhikari A."/>
            <person name="Zheng C.-J."/>
            <person name="Schuster L."/>
            <person name="Cowan T.M."/>
            <person name="Smanski M.J."/>
            <person name="Chevrette M.G."/>
            <person name="De Carvalho L.P.S."/>
            <person name="Shen B."/>
        </authorList>
    </citation>
    <scope>NUCLEOTIDE SEQUENCE [LARGE SCALE GENOMIC DNA]</scope>
    <source>
        <strain evidence="7 8">NPDC002593</strain>
    </source>
</reference>
<dbReference type="CDD" id="cd00609">
    <property type="entry name" value="AAT_like"/>
    <property type="match status" value="1"/>
</dbReference>
<dbReference type="RefSeq" id="WP_387403288.1">
    <property type="nucleotide sequence ID" value="NZ_JBIAQY010000003.1"/>
</dbReference>
<keyword evidence="2" id="KW-0663">Pyridoxal phosphate</keyword>
<dbReference type="Gene3D" id="3.90.1150.10">
    <property type="entry name" value="Aspartate Aminotransferase, domain 1"/>
    <property type="match status" value="1"/>
</dbReference>
<organism evidence="7 8">
    <name type="scientific">Nocardia jiangxiensis</name>
    <dbReference type="NCBI Taxonomy" id="282685"/>
    <lineage>
        <taxon>Bacteria</taxon>
        <taxon>Bacillati</taxon>
        <taxon>Actinomycetota</taxon>
        <taxon>Actinomycetes</taxon>
        <taxon>Mycobacteriales</taxon>
        <taxon>Nocardiaceae</taxon>
        <taxon>Nocardia</taxon>
    </lineage>
</organism>
<sequence>MKISASVVAQMLGAWQVGPGPAHQRLSDRLRLLVLDGRLVLDAALPSERDLALALGVSRTTVGTAYRSLADTQFIDTRARSRAVIRLPDDPAPHRQAASSSPTIDLSFAAPAAPGPILHRAFDTALERLPRYFDRRGYERDGVVELRESVARWYAGRGLPTRPDQIMITNGAQHALALIARTLVRPGDRVVIDHPTYPHAIRAFTDARARLVPVALEPDGWNVEQLRVAGRGAALAYLIPDFHNPTGQCMPAHVRRRLDPGCPVVIDETMADLAIDLPRPVAFAADHPDAISIGSTSKSIWGGLRIGWIRAGSSILTRLSRMRPGTDLGTPILEQLAASILLDGLDTHLPDRIHRLREQRDGLYAALAQHFPDWTVSIPPGGLSFWVVLDQPISSRLAAIAPDYGITLAAGPRFGIGGAFERHVRLPYSLPVDELASAVEQLAAARRAVVRGERGKHEPSTVA</sequence>
<dbReference type="InterPro" id="IPR015421">
    <property type="entry name" value="PyrdxlP-dep_Trfase_major"/>
</dbReference>
<comment type="caution">
    <text evidence="7">The sequence shown here is derived from an EMBL/GenBank/DDBJ whole genome shotgun (WGS) entry which is preliminary data.</text>
</comment>
<keyword evidence="3" id="KW-0805">Transcription regulation</keyword>
<keyword evidence="7" id="KW-0032">Aminotransferase</keyword>
<dbReference type="PROSITE" id="PS50949">
    <property type="entry name" value="HTH_GNTR"/>
    <property type="match status" value="1"/>
</dbReference>
<comment type="similarity">
    <text evidence="1">In the C-terminal section; belongs to the class-I pyridoxal-phosphate-dependent aminotransferase family.</text>
</comment>
<dbReference type="InterPro" id="IPR004839">
    <property type="entry name" value="Aminotransferase_I/II_large"/>
</dbReference>
<proteinExistence type="inferred from homology"/>
<evidence type="ECO:0000313" key="7">
    <source>
        <dbReference type="EMBL" id="MFF3568136.1"/>
    </source>
</evidence>
<dbReference type="InterPro" id="IPR015424">
    <property type="entry name" value="PyrdxlP-dep_Trfase"/>
</dbReference>
<accession>A0ABW6RVT7</accession>
<dbReference type="GO" id="GO:0008483">
    <property type="term" value="F:transaminase activity"/>
    <property type="evidence" value="ECO:0007669"/>
    <property type="project" value="UniProtKB-KW"/>
</dbReference>
<dbReference type="Proteomes" id="UP001601992">
    <property type="component" value="Unassembled WGS sequence"/>
</dbReference>
<evidence type="ECO:0000256" key="4">
    <source>
        <dbReference type="ARBA" id="ARBA00023125"/>
    </source>
</evidence>
<dbReference type="PANTHER" id="PTHR46577">
    <property type="entry name" value="HTH-TYPE TRANSCRIPTIONAL REGULATORY PROTEIN GABR"/>
    <property type="match status" value="1"/>
</dbReference>
<evidence type="ECO:0000259" key="6">
    <source>
        <dbReference type="PROSITE" id="PS50949"/>
    </source>
</evidence>
<keyword evidence="5" id="KW-0804">Transcription</keyword>
<dbReference type="PANTHER" id="PTHR46577:SF1">
    <property type="entry name" value="HTH-TYPE TRANSCRIPTIONAL REGULATORY PROTEIN GABR"/>
    <property type="match status" value="1"/>
</dbReference>
<dbReference type="InterPro" id="IPR036388">
    <property type="entry name" value="WH-like_DNA-bd_sf"/>
</dbReference>
<keyword evidence="7" id="KW-0808">Transferase</keyword>
<evidence type="ECO:0000256" key="3">
    <source>
        <dbReference type="ARBA" id="ARBA00023015"/>
    </source>
</evidence>
<dbReference type="InterPro" id="IPR000524">
    <property type="entry name" value="Tscrpt_reg_HTH_GntR"/>
</dbReference>
<dbReference type="Gene3D" id="3.40.640.10">
    <property type="entry name" value="Type I PLP-dependent aspartate aminotransferase-like (Major domain)"/>
    <property type="match status" value="1"/>
</dbReference>
<dbReference type="Pfam" id="PF00155">
    <property type="entry name" value="Aminotran_1_2"/>
    <property type="match status" value="1"/>
</dbReference>
<dbReference type="InterPro" id="IPR051446">
    <property type="entry name" value="HTH_trans_reg/aminotransferase"/>
</dbReference>
<protein>
    <submittedName>
        <fullName evidence="7">PLP-dependent aminotransferase family protein</fullName>
    </submittedName>
</protein>
<dbReference type="InterPro" id="IPR036390">
    <property type="entry name" value="WH_DNA-bd_sf"/>
</dbReference>
<dbReference type="SMART" id="SM00345">
    <property type="entry name" value="HTH_GNTR"/>
    <property type="match status" value="1"/>
</dbReference>
<dbReference type="InterPro" id="IPR015422">
    <property type="entry name" value="PyrdxlP-dep_Trfase_small"/>
</dbReference>
<gene>
    <name evidence="7" type="ORF">ACFYXQ_10210</name>
</gene>
<feature type="domain" description="HTH gntR-type" evidence="6">
    <location>
        <begin position="20"/>
        <end position="88"/>
    </location>
</feature>
<evidence type="ECO:0000256" key="1">
    <source>
        <dbReference type="ARBA" id="ARBA00005384"/>
    </source>
</evidence>
<dbReference type="Gene3D" id="1.10.10.10">
    <property type="entry name" value="Winged helix-like DNA-binding domain superfamily/Winged helix DNA-binding domain"/>
    <property type="match status" value="1"/>
</dbReference>
<evidence type="ECO:0000256" key="5">
    <source>
        <dbReference type="ARBA" id="ARBA00023163"/>
    </source>
</evidence>
<dbReference type="CDD" id="cd07377">
    <property type="entry name" value="WHTH_GntR"/>
    <property type="match status" value="1"/>
</dbReference>